<evidence type="ECO:0000313" key="3">
    <source>
        <dbReference type="Proteomes" id="UP000694005"/>
    </source>
</evidence>
<dbReference type="AlphaFoldDB" id="A0A8D9CYC6"/>
<accession>A0A8D9CYC6</accession>
<gene>
    <name evidence="2" type="ORF">BRAPAZ1V2_A09P41640.2</name>
</gene>
<dbReference type="EMBL" id="LS974625">
    <property type="protein sequence ID" value="CAG7863697.1"/>
    <property type="molecule type" value="Genomic_DNA"/>
</dbReference>
<keyword evidence="1" id="KW-1133">Transmembrane helix</keyword>
<organism evidence="2 3">
    <name type="scientific">Brassica campestris</name>
    <name type="common">Field mustard</name>
    <dbReference type="NCBI Taxonomy" id="3711"/>
    <lineage>
        <taxon>Eukaryota</taxon>
        <taxon>Viridiplantae</taxon>
        <taxon>Streptophyta</taxon>
        <taxon>Embryophyta</taxon>
        <taxon>Tracheophyta</taxon>
        <taxon>Spermatophyta</taxon>
        <taxon>Magnoliopsida</taxon>
        <taxon>eudicotyledons</taxon>
        <taxon>Gunneridae</taxon>
        <taxon>Pentapetalae</taxon>
        <taxon>rosids</taxon>
        <taxon>malvids</taxon>
        <taxon>Brassicales</taxon>
        <taxon>Brassicaceae</taxon>
        <taxon>Brassiceae</taxon>
        <taxon>Brassica</taxon>
    </lineage>
</organism>
<keyword evidence="1" id="KW-0472">Membrane</keyword>
<sequence length="83" mass="9001">MLDQAFSLVLKCRVNGITRRDHGEADFLSPPTSPSSALSGSILLFSKLDPLKTALMLPLLSFLLPVIAIATLVQRGIGPRREK</sequence>
<evidence type="ECO:0000256" key="1">
    <source>
        <dbReference type="SAM" id="Phobius"/>
    </source>
</evidence>
<dbReference type="Proteomes" id="UP000694005">
    <property type="component" value="Chromosome A09"/>
</dbReference>
<keyword evidence="1" id="KW-0812">Transmembrane</keyword>
<reference evidence="2 3" key="1">
    <citation type="submission" date="2021-07" db="EMBL/GenBank/DDBJ databases">
        <authorList>
            <consortium name="Genoscope - CEA"/>
            <person name="William W."/>
        </authorList>
    </citation>
    <scope>NUCLEOTIDE SEQUENCE [LARGE SCALE GENOMIC DNA]</scope>
</reference>
<feature type="transmembrane region" description="Helical" evidence="1">
    <location>
        <begin position="54"/>
        <end position="73"/>
    </location>
</feature>
<dbReference type="Gramene" id="A09p41640.2_BraZ1">
    <property type="protein sequence ID" value="A09p41640.2_BraZ1.CDS"/>
    <property type="gene ID" value="A09g41640.2_BraZ1"/>
</dbReference>
<name>A0A8D9CYC6_BRACM</name>
<protein>
    <submittedName>
        <fullName evidence="2">Uncharacterized protein</fullName>
    </submittedName>
</protein>
<proteinExistence type="predicted"/>
<evidence type="ECO:0000313" key="2">
    <source>
        <dbReference type="EMBL" id="CAG7863697.1"/>
    </source>
</evidence>